<reference evidence="2 3" key="1">
    <citation type="submission" date="2017-06" db="EMBL/GenBank/DDBJ databases">
        <title>Azoarcus.</title>
        <authorList>
            <person name="Woo J.-H."/>
            <person name="Kim H.-S."/>
        </authorList>
    </citation>
    <scope>NUCLEOTIDE SEQUENCE [LARGE SCALE GENOMIC DNA]</scope>
    <source>
        <strain evidence="2 3">TSPY31</strain>
    </source>
</reference>
<dbReference type="Proteomes" id="UP000244930">
    <property type="component" value="Chromosome"/>
</dbReference>
<evidence type="ECO:0000313" key="2">
    <source>
        <dbReference type="EMBL" id="AWI74254.1"/>
    </source>
</evidence>
<organism evidence="2 3">
    <name type="scientific">Parazoarcus communis</name>
    <dbReference type="NCBI Taxonomy" id="41977"/>
    <lineage>
        <taxon>Bacteria</taxon>
        <taxon>Pseudomonadati</taxon>
        <taxon>Pseudomonadota</taxon>
        <taxon>Betaproteobacteria</taxon>
        <taxon>Rhodocyclales</taxon>
        <taxon>Zoogloeaceae</taxon>
        <taxon>Parazoarcus</taxon>
    </lineage>
</organism>
<dbReference type="InterPro" id="IPR010752">
    <property type="entry name" value="DUF1329"/>
</dbReference>
<keyword evidence="1" id="KW-0732">Signal</keyword>
<dbReference type="Pfam" id="PF07044">
    <property type="entry name" value="DUF1329"/>
    <property type="match status" value="1"/>
</dbReference>
<keyword evidence="3" id="KW-1185">Reference proteome</keyword>
<dbReference type="RefSeq" id="WP_108947962.1">
    <property type="nucleotide sequence ID" value="NZ_CP022187.1"/>
</dbReference>
<sequence>MIKKKHLIWVAIAAMASPVLAAVSADEAKQLGTTLTKYGAIKAGNKEGTIPEYTGGLTTAPADFKPDSGYWADPYRDEKPVLRIDGKNVDQYAEKLSAGQREILKKNPSFYMDVYPTHRSAAVPDKVLAATVRNATTCNTLKDGLAVDPACRGGLPFAVPKTGNEVMWNLLLRYKAETTTKSSRSWVVDSNGKAVMTAQQKTLEEHPYYQDDLDGRDPQMFWRTYSVTQAPIRKAGELTGLMDFLDPTEKPRRAWSYTPGQRRIKLAPEFSYDTPVSSMGGVTLFDELFVFSGQMDRFDFKLVGKKEMYVPYNAYKLYFGCGVQEQFMEKHPNPACWRWELHRVWEVEATLKPGFRHVYTKRTYYIDEDSYGAMLYDAYDQNGQLYRSIFNAMIQMYDVKAPYIVKNVVFDFNKGMYALVNDAIEGGYGVMSEPLKNRELSPEAIVGRETAR</sequence>
<protein>
    <recommendedName>
        <fullName evidence="4">Outer membrane lipoprotein-sorting protein</fullName>
    </recommendedName>
</protein>
<proteinExistence type="predicted"/>
<dbReference type="AlphaFoldDB" id="A0A2U8GLB3"/>
<evidence type="ECO:0008006" key="4">
    <source>
        <dbReference type="Google" id="ProtNLM"/>
    </source>
</evidence>
<feature type="chain" id="PRO_5016009013" description="Outer membrane lipoprotein-sorting protein" evidence="1">
    <location>
        <begin position="22"/>
        <end position="452"/>
    </location>
</feature>
<name>A0A2U8GLB3_9RHOO</name>
<dbReference type="Gene3D" id="2.50.20.10">
    <property type="entry name" value="Lipoprotein localisation LolA/LolB/LppX"/>
    <property type="match status" value="1"/>
</dbReference>
<evidence type="ECO:0000256" key="1">
    <source>
        <dbReference type="SAM" id="SignalP"/>
    </source>
</evidence>
<accession>A0A2U8GLB3</accession>
<dbReference type="KEGG" id="acom:CEW83_02655"/>
<evidence type="ECO:0000313" key="3">
    <source>
        <dbReference type="Proteomes" id="UP000244930"/>
    </source>
</evidence>
<dbReference type="EMBL" id="CP022187">
    <property type="protein sequence ID" value="AWI74254.1"/>
    <property type="molecule type" value="Genomic_DNA"/>
</dbReference>
<dbReference type="CDD" id="cd16329">
    <property type="entry name" value="LolA_like"/>
    <property type="match status" value="1"/>
</dbReference>
<gene>
    <name evidence="2" type="ORF">CEW83_02655</name>
</gene>
<feature type="signal peptide" evidence="1">
    <location>
        <begin position="1"/>
        <end position="21"/>
    </location>
</feature>